<dbReference type="Proteomes" id="UP000886700">
    <property type="component" value="Unplaced"/>
</dbReference>
<evidence type="ECO:0000313" key="2">
    <source>
        <dbReference type="RefSeq" id="XP_040599320.1"/>
    </source>
</evidence>
<sequence length="100" mass="11765">MLQEEQLLRVNTFLMSMSWINLEAVGFAESFPENLYKDVILETFSNLSATGDKWKDHNIEEPCDSYRRNTRHLQRHENIHTGKKPYEGDRVNETNVVKPL</sequence>
<dbReference type="Gene3D" id="6.10.140.140">
    <property type="match status" value="1"/>
</dbReference>
<name>A0ABM2X905_MESAU</name>
<dbReference type="RefSeq" id="XP_040599320.1">
    <property type="nucleotide sequence ID" value="XM_040743386.1"/>
</dbReference>
<dbReference type="GeneID" id="121139512"/>
<dbReference type="Gene3D" id="3.30.160.60">
    <property type="entry name" value="Classic Zinc Finger"/>
    <property type="match status" value="1"/>
</dbReference>
<reference evidence="2" key="1">
    <citation type="submission" date="2025-08" db="UniProtKB">
        <authorList>
            <consortium name="RefSeq"/>
        </authorList>
    </citation>
    <scope>IDENTIFICATION</scope>
    <source>
        <tissue evidence="2">Liver</tissue>
    </source>
</reference>
<organism evidence="1 2">
    <name type="scientific">Mesocricetus auratus</name>
    <name type="common">Golden hamster</name>
    <dbReference type="NCBI Taxonomy" id="10036"/>
    <lineage>
        <taxon>Eukaryota</taxon>
        <taxon>Metazoa</taxon>
        <taxon>Chordata</taxon>
        <taxon>Craniata</taxon>
        <taxon>Vertebrata</taxon>
        <taxon>Euteleostomi</taxon>
        <taxon>Mammalia</taxon>
        <taxon>Eutheria</taxon>
        <taxon>Euarchontoglires</taxon>
        <taxon>Glires</taxon>
        <taxon>Rodentia</taxon>
        <taxon>Myomorpha</taxon>
        <taxon>Muroidea</taxon>
        <taxon>Cricetidae</taxon>
        <taxon>Cricetinae</taxon>
        <taxon>Mesocricetus</taxon>
    </lineage>
</organism>
<protein>
    <submittedName>
        <fullName evidence="2">Zinc finger protein 431-like</fullName>
    </submittedName>
</protein>
<evidence type="ECO:0000313" key="1">
    <source>
        <dbReference type="Proteomes" id="UP000886700"/>
    </source>
</evidence>
<keyword evidence="1" id="KW-1185">Reference proteome</keyword>
<gene>
    <name evidence="2" type="primary">LOC121139512</name>
</gene>
<proteinExistence type="predicted"/>
<accession>A0ABM2X905</accession>